<evidence type="ECO:0000313" key="15">
    <source>
        <dbReference type="EMBL" id="NER29569.1"/>
    </source>
</evidence>
<comment type="cofactor">
    <cofactor evidence="1">
        <name>Zn(2+)</name>
        <dbReference type="ChEBI" id="CHEBI:29105"/>
    </cofactor>
</comment>
<evidence type="ECO:0000256" key="6">
    <source>
        <dbReference type="ARBA" id="ARBA00022723"/>
    </source>
</evidence>
<protein>
    <submittedName>
        <fullName evidence="15">M48 family metalloprotease</fullName>
    </submittedName>
</protein>
<keyword evidence="9 13" id="KW-1133">Transmembrane helix</keyword>
<keyword evidence="3" id="KW-1003">Cell membrane</keyword>
<feature type="transmembrane region" description="Helical" evidence="13">
    <location>
        <begin position="232"/>
        <end position="251"/>
    </location>
</feature>
<evidence type="ECO:0000256" key="2">
    <source>
        <dbReference type="ARBA" id="ARBA00004651"/>
    </source>
</evidence>
<dbReference type="Gene3D" id="3.30.2010.10">
    <property type="entry name" value="Metalloproteases ('zincins'), catalytic domain"/>
    <property type="match status" value="1"/>
</dbReference>
<feature type="domain" description="Peptidase M48" evidence="14">
    <location>
        <begin position="276"/>
        <end position="520"/>
    </location>
</feature>
<dbReference type="Gene3D" id="1.25.40.10">
    <property type="entry name" value="Tetratricopeptide repeat domain"/>
    <property type="match status" value="1"/>
</dbReference>
<evidence type="ECO:0000256" key="8">
    <source>
        <dbReference type="ARBA" id="ARBA00022833"/>
    </source>
</evidence>
<proteinExistence type="predicted"/>
<feature type="transmembrane region" description="Helical" evidence="13">
    <location>
        <begin position="343"/>
        <end position="364"/>
    </location>
</feature>
<keyword evidence="8" id="KW-0862">Zinc</keyword>
<feature type="transmembrane region" description="Helical" evidence="13">
    <location>
        <begin position="748"/>
        <end position="768"/>
    </location>
</feature>
<feature type="transmembrane region" description="Helical" evidence="13">
    <location>
        <begin position="392"/>
        <end position="411"/>
    </location>
</feature>
<organism evidence="15">
    <name type="scientific">Symploca sp. SIO1C4</name>
    <dbReference type="NCBI Taxonomy" id="2607765"/>
    <lineage>
        <taxon>Bacteria</taxon>
        <taxon>Bacillati</taxon>
        <taxon>Cyanobacteriota</taxon>
        <taxon>Cyanophyceae</taxon>
        <taxon>Coleofasciculales</taxon>
        <taxon>Coleofasciculaceae</taxon>
        <taxon>Symploca</taxon>
    </lineage>
</organism>
<dbReference type="PANTHER" id="PTHR43221:SF1">
    <property type="entry name" value="PROTEASE HTPX"/>
    <property type="match status" value="1"/>
</dbReference>
<dbReference type="EMBL" id="JAAHFQ010000390">
    <property type="protein sequence ID" value="NER29569.1"/>
    <property type="molecule type" value="Genomic_DNA"/>
</dbReference>
<keyword evidence="5 13" id="KW-0812">Transmembrane</keyword>
<feature type="compositionally biased region" description="Low complexity" evidence="12">
    <location>
        <begin position="98"/>
        <end position="110"/>
    </location>
</feature>
<feature type="transmembrane region" description="Helical" evidence="13">
    <location>
        <begin position="186"/>
        <end position="212"/>
    </location>
</feature>
<evidence type="ECO:0000259" key="14">
    <source>
        <dbReference type="Pfam" id="PF01435"/>
    </source>
</evidence>
<dbReference type="InterPro" id="IPR050083">
    <property type="entry name" value="HtpX_protease"/>
</dbReference>
<dbReference type="Pfam" id="PF01435">
    <property type="entry name" value="Peptidase_M48"/>
    <property type="match status" value="1"/>
</dbReference>
<evidence type="ECO:0000256" key="1">
    <source>
        <dbReference type="ARBA" id="ARBA00001947"/>
    </source>
</evidence>
<gene>
    <name evidence="15" type="ORF">F6J89_18580</name>
</gene>
<name>A0A6B3N8Y8_9CYAN</name>
<evidence type="ECO:0000256" key="10">
    <source>
        <dbReference type="ARBA" id="ARBA00023049"/>
    </source>
</evidence>
<evidence type="ECO:0000256" key="13">
    <source>
        <dbReference type="SAM" id="Phobius"/>
    </source>
</evidence>
<feature type="compositionally biased region" description="Polar residues" evidence="12">
    <location>
        <begin position="111"/>
        <end position="158"/>
    </location>
</feature>
<evidence type="ECO:0000256" key="12">
    <source>
        <dbReference type="SAM" id="MobiDB-lite"/>
    </source>
</evidence>
<dbReference type="GO" id="GO:0004222">
    <property type="term" value="F:metalloendopeptidase activity"/>
    <property type="evidence" value="ECO:0007669"/>
    <property type="project" value="InterPro"/>
</dbReference>
<reference evidence="15" key="1">
    <citation type="submission" date="2019-11" db="EMBL/GenBank/DDBJ databases">
        <title>Genomic insights into an expanded diversity of filamentous marine cyanobacteria reveals the extraordinary biosynthetic potential of Moorea and Okeania.</title>
        <authorList>
            <person name="Ferreira Leao T."/>
            <person name="Wang M."/>
            <person name="Moss N."/>
            <person name="Da Silva R."/>
            <person name="Sanders J."/>
            <person name="Nurk S."/>
            <person name="Gurevich A."/>
            <person name="Humphrey G."/>
            <person name="Reher R."/>
            <person name="Zhu Q."/>
            <person name="Belda-Ferre P."/>
            <person name="Glukhov E."/>
            <person name="Rex R."/>
            <person name="Dorrestein P.C."/>
            <person name="Knight R."/>
            <person name="Pevzner P."/>
            <person name="Gerwick W.H."/>
            <person name="Gerwick L."/>
        </authorList>
    </citation>
    <scope>NUCLEOTIDE SEQUENCE</scope>
    <source>
        <strain evidence="15">SIO1C4</strain>
    </source>
</reference>
<dbReference type="AlphaFoldDB" id="A0A6B3N8Y8"/>
<evidence type="ECO:0000256" key="4">
    <source>
        <dbReference type="ARBA" id="ARBA00022670"/>
    </source>
</evidence>
<feature type="region of interest" description="Disordered" evidence="12">
    <location>
        <begin position="91"/>
        <end position="158"/>
    </location>
</feature>
<comment type="subcellular location">
    <subcellularLocation>
        <location evidence="2">Cell membrane</location>
        <topology evidence="2">Multi-pass membrane protein</topology>
    </subcellularLocation>
</comment>
<evidence type="ECO:0000256" key="11">
    <source>
        <dbReference type="ARBA" id="ARBA00023136"/>
    </source>
</evidence>
<comment type="caution">
    <text evidence="15">The sequence shown here is derived from an EMBL/GenBank/DDBJ whole genome shotgun (WGS) entry which is preliminary data.</text>
</comment>
<dbReference type="InterPro" id="IPR011990">
    <property type="entry name" value="TPR-like_helical_dom_sf"/>
</dbReference>
<dbReference type="GO" id="GO:0046872">
    <property type="term" value="F:metal ion binding"/>
    <property type="evidence" value="ECO:0007669"/>
    <property type="project" value="UniProtKB-KW"/>
</dbReference>
<dbReference type="PANTHER" id="PTHR43221">
    <property type="entry name" value="PROTEASE HTPX"/>
    <property type="match status" value="1"/>
</dbReference>
<feature type="transmembrane region" description="Helical" evidence="13">
    <location>
        <begin position="561"/>
        <end position="584"/>
    </location>
</feature>
<evidence type="ECO:0000256" key="9">
    <source>
        <dbReference type="ARBA" id="ARBA00022989"/>
    </source>
</evidence>
<keyword evidence="4 15" id="KW-0645">Protease</keyword>
<sequence length="772" mass="86484">MASVQDPSLNKGLAALKQGNYSVAIAHLEGIRETELDESAVSKASQALVVAYSKSGNIQNAIALCQHLTQDPDTEVKKWATKTLAKFSTQERLKAETANNNPQAANSSNSKTSPNLKQKLLNSTKGLFSNSKTPNQKPKTQNPSLLPVASSQVSTSAELYTPRPRWRNRGRAQRRRTLKPPKLRRLWLAQIVTAIALFLLLRFLVQLTMIIANTILIKLPYFEPLQLFYRDPTIAISILIAILLILSPWLIDRLLKSSHSLEKLSLTELASHSPEAAQLIQSFCRQKHLPLPKLGILPTEAPVALTYGNLPRTARIVVSEGLLEQLHDDEIATIYANQLGHIFYWDLILISLGTLILQIPYTIYWQVAQWGESLSEHLTSKFSSFRQFGKPILLSFTSLVSALGYGIYWLMRLPLLWFSRVRLYYSDRLAIEITGNPNGLTRALLKIGLGISQDIQTFGNTSKLLESYDLLLPVGYQQAITLGSFSPQTPFETILKWDCTNLYRDWLIISASHPLIGERLHLPTRYAHFLKIEPELELPPLTPPIRNNTALLSKIKNSYKALPLLQSSVLFGLMLGIVLRGFLWTIGKISDWLNIGNLIWMHNAAPFLNACVLIAFSICIFIWINSYFPDIEANNIWAQPNLGAFFSNPDTLSPDSQPLELTGTLLGRRGLLNWLGQDLILQTSTGLVKLHFFSILGPFSNLLPQPIRANDLIEKQVTVTGWFRRGATPWIDVETIGTENGKIVKANYPIWITILAVAAALWGAYQIWQLPA</sequence>
<keyword evidence="10 15" id="KW-0482">Metalloprotease</keyword>
<accession>A0A6B3N8Y8</accession>
<feature type="transmembrane region" description="Helical" evidence="13">
    <location>
        <begin position="604"/>
        <end position="624"/>
    </location>
</feature>
<dbReference type="InterPro" id="IPR001915">
    <property type="entry name" value="Peptidase_M48"/>
</dbReference>
<dbReference type="GO" id="GO:0006508">
    <property type="term" value="P:proteolysis"/>
    <property type="evidence" value="ECO:0007669"/>
    <property type="project" value="UniProtKB-KW"/>
</dbReference>
<keyword evidence="7" id="KW-0378">Hydrolase</keyword>
<keyword evidence="11 13" id="KW-0472">Membrane</keyword>
<evidence type="ECO:0000256" key="3">
    <source>
        <dbReference type="ARBA" id="ARBA00022475"/>
    </source>
</evidence>
<dbReference type="GO" id="GO:0005886">
    <property type="term" value="C:plasma membrane"/>
    <property type="evidence" value="ECO:0007669"/>
    <property type="project" value="UniProtKB-SubCell"/>
</dbReference>
<evidence type="ECO:0000256" key="5">
    <source>
        <dbReference type="ARBA" id="ARBA00022692"/>
    </source>
</evidence>
<keyword evidence="6" id="KW-0479">Metal-binding</keyword>
<evidence type="ECO:0000256" key="7">
    <source>
        <dbReference type="ARBA" id="ARBA00022801"/>
    </source>
</evidence>